<dbReference type="GeneID" id="71981730"/>
<dbReference type="Proteomes" id="UP000756132">
    <property type="component" value="Chromosome 1"/>
</dbReference>
<dbReference type="PANTHER" id="PTHR48312:SF1">
    <property type="entry name" value="SULFOTRANSFERASE"/>
    <property type="match status" value="1"/>
</dbReference>
<gene>
    <name evidence="1" type="ORF">CLAFUR5_01852</name>
</gene>
<dbReference type="InterPro" id="IPR027417">
    <property type="entry name" value="P-loop_NTPase"/>
</dbReference>
<proteinExistence type="predicted"/>
<dbReference type="SUPFAM" id="SSF52540">
    <property type="entry name" value="P-loop containing nucleoside triphosphate hydrolases"/>
    <property type="match status" value="1"/>
</dbReference>
<evidence type="ECO:0000313" key="2">
    <source>
        <dbReference type="Proteomes" id="UP000756132"/>
    </source>
</evidence>
<dbReference type="Gene3D" id="3.40.50.300">
    <property type="entry name" value="P-loop containing nucleotide triphosphate hydrolases"/>
    <property type="match status" value="1"/>
</dbReference>
<reference evidence="1" key="2">
    <citation type="journal article" date="2022" name="Microb. Genom.">
        <title>A chromosome-scale genome assembly of the tomato pathogen Cladosporium fulvum reveals a compartmentalized genome architecture and the presence of a dispensable chromosome.</title>
        <authorList>
            <person name="Zaccaron A.Z."/>
            <person name="Chen L.H."/>
            <person name="Samaras A."/>
            <person name="Stergiopoulos I."/>
        </authorList>
    </citation>
    <scope>NUCLEOTIDE SEQUENCE</scope>
    <source>
        <strain evidence="1">Race5_Kim</strain>
    </source>
</reference>
<accession>A0A9Q8L555</accession>
<dbReference type="PANTHER" id="PTHR48312">
    <property type="match status" value="1"/>
</dbReference>
<reference evidence="1" key="1">
    <citation type="submission" date="2021-12" db="EMBL/GenBank/DDBJ databases">
        <authorList>
            <person name="Zaccaron A."/>
            <person name="Stergiopoulos I."/>
        </authorList>
    </citation>
    <scope>NUCLEOTIDE SEQUENCE</scope>
    <source>
        <strain evidence="1">Race5_Kim</strain>
    </source>
</reference>
<dbReference type="AlphaFoldDB" id="A0A9Q8L555"/>
<sequence>MGQWQQNRAFLFSHPRTASNLLTRMLSAQPDWQVSDYLFFDAFQYTRDAFWGVDLDDAPVSARQEHDKLMDQGHERLGEVLCSSLADRKHLLLKDHAHLVQPVETTYDDTETAPTAQLNSTIGSYAQTWRTNPTVFSDSLMLSWTPIILIRNPILIFESWLRAEGDPYPDLESQYANIYTTLRFQRYIFDWYASHPDTPLEPIVLDADDVIERQHVVEKLCDAIGMDKEKLLYTWESTPMPAKFQANERFKRFLQSIQNSTGVDRSKVSGNVTLDDREEQWRETFGWDRALTLARRVRESWPDYEYLHSMRLR</sequence>
<dbReference type="KEGG" id="ffu:CLAFUR5_01852"/>
<evidence type="ECO:0000313" key="1">
    <source>
        <dbReference type="EMBL" id="UJO10998.1"/>
    </source>
</evidence>
<dbReference type="RefSeq" id="XP_047755364.1">
    <property type="nucleotide sequence ID" value="XM_047901000.1"/>
</dbReference>
<name>A0A9Q8L555_PASFU</name>
<protein>
    <submittedName>
        <fullName evidence="1">Pyrrolopyrazine biosynthesis cluster protein F</fullName>
    </submittedName>
</protein>
<dbReference type="OrthoDB" id="3650366at2759"/>
<dbReference type="EMBL" id="CP090163">
    <property type="protein sequence ID" value="UJO10998.1"/>
    <property type="molecule type" value="Genomic_DNA"/>
</dbReference>
<keyword evidence="2" id="KW-1185">Reference proteome</keyword>
<organism evidence="1 2">
    <name type="scientific">Passalora fulva</name>
    <name type="common">Tomato leaf mold</name>
    <name type="synonym">Cladosporium fulvum</name>
    <dbReference type="NCBI Taxonomy" id="5499"/>
    <lineage>
        <taxon>Eukaryota</taxon>
        <taxon>Fungi</taxon>
        <taxon>Dikarya</taxon>
        <taxon>Ascomycota</taxon>
        <taxon>Pezizomycotina</taxon>
        <taxon>Dothideomycetes</taxon>
        <taxon>Dothideomycetidae</taxon>
        <taxon>Mycosphaerellales</taxon>
        <taxon>Mycosphaerellaceae</taxon>
        <taxon>Fulvia</taxon>
    </lineage>
</organism>